<organism evidence="3 4">
    <name type="scientific">Streptomyces vulcanius</name>
    <dbReference type="NCBI Taxonomy" id="1441876"/>
    <lineage>
        <taxon>Bacteria</taxon>
        <taxon>Bacillati</taxon>
        <taxon>Actinomycetota</taxon>
        <taxon>Actinomycetes</taxon>
        <taxon>Kitasatosporales</taxon>
        <taxon>Streptomycetaceae</taxon>
        <taxon>Streptomyces</taxon>
    </lineage>
</organism>
<feature type="region of interest" description="Disordered" evidence="1">
    <location>
        <begin position="1"/>
        <end position="26"/>
    </location>
</feature>
<dbReference type="Proteomes" id="UP001595839">
    <property type="component" value="Unassembled WGS sequence"/>
</dbReference>
<dbReference type="RefSeq" id="WP_381167162.1">
    <property type="nucleotide sequence ID" value="NZ_JBHSFK010000017.1"/>
</dbReference>
<name>A0ABV9AWC9_9ACTN</name>
<evidence type="ECO:0000313" key="4">
    <source>
        <dbReference type="Proteomes" id="UP001595839"/>
    </source>
</evidence>
<accession>A0ABV9AWC9</accession>
<protein>
    <submittedName>
        <fullName evidence="3">Glucosidase</fullName>
    </submittedName>
</protein>
<reference evidence="4" key="1">
    <citation type="journal article" date="2019" name="Int. J. Syst. Evol. Microbiol.">
        <title>The Global Catalogue of Microorganisms (GCM) 10K type strain sequencing project: providing services to taxonomists for standard genome sequencing and annotation.</title>
        <authorList>
            <consortium name="The Broad Institute Genomics Platform"/>
            <consortium name="The Broad Institute Genome Sequencing Center for Infectious Disease"/>
            <person name="Wu L."/>
            <person name="Ma J."/>
        </authorList>
    </citation>
    <scope>NUCLEOTIDE SEQUENCE [LARGE SCALE GENOMIC DNA]</scope>
    <source>
        <strain evidence="4">CGMCC 4.7177</strain>
    </source>
</reference>
<feature type="compositionally biased region" description="Basic and acidic residues" evidence="1">
    <location>
        <begin position="890"/>
        <end position="907"/>
    </location>
</feature>
<dbReference type="InterPro" id="IPR054491">
    <property type="entry name" value="MGH1-like_GH"/>
</dbReference>
<dbReference type="EMBL" id="JBHSFK010000017">
    <property type="protein sequence ID" value="MFC4502828.1"/>
    <property type="molecule type" value="Genomic_DNA"/>
</dbReference>
<sequence>MTNGSEHDAEQDAEHDAERQRLAEADAGRAPWRRWGPYLSERQWGTVREDYSTDGDAWSYFTHDQARYRAYRWGEDGIAGVSDEKQRLCLALALWNGRDPILKERMFGLTNAEGNHGEDVKEYYFHLDNTPTHSYMKYLYKYPQAEYPYADLVDTNRARGRRDFEYELLDTGVFDEDRYFDVVVEYAKAGPEDLLVEITAHNRGPDPATLHLLPTLWFRHTWSWAGGSAVPVLSAAEGAVRAEHEELGTRWLHHTGAPLFTGNETNNERVFGSPNTTPYVKDGIDRYVVHGETGAVNPARTGTKSAVHHVLTVPGGESATVRLRLTDRQLTDPWQDFGGVLDLRRTEADAFYAALTPDGMGEDRRRLVRQALAGMLWSKQYYNLDVERWLHEHGVDPLAADPRIRNSAWYHMVNDEIMSMPDTWEYPWFAAWDLAFHTLALSMVDLSFAKGQLELLLHRLHLHPNGQIPAYEWNFGDVNPPVHAWAVLFVYELEKHRTGHGDRAFLENAFHKLTKNFTWWLNRKDADGNNVFQGGFLGLDNIGVFDRSAPLPTGGHLDQADGTAWMALYCQNLLDIAIELAVDNPVYVEQAQMLFEHFAWIAVAMNRMGKDNASLWDEEDGFFYDVLRLPDGRATPLKVRSLVGLIPLAATSVIGGRADRAFPELVAEAQEFIRRHPAVEAVVEQQDLGVGVDGRYLFALFGEDRLRRVLARMLDEDEFLGPYGIRSLSRHHAGHPYTFDVHGERYGVGYLPAESDSGMFGGNSNWRGPVWFPINILLIRALLNLHSYHGPGFTVEFPTRSGRQLNLYEVAREISDRLTATFLRDEEGHRPVHGAQPKFAKDPHWKDLILFYEYFHGDNGAGLGASHQTGWTGLVAVTTTLFRSLSADDWHRGSRDSLKPREDPREDAIEDPGADSMGHREEPLS</sequence>
<feature type="region of interest" description="Disordered" evidence="1">
    <location>
        <begin position="890"/>
        <end position="925"/>
    </location>
</feature>
<dbReference type="SUPFAM" id="SSF48208">
    <property type="entry name" value="Six-hairpin glycosidases"/>
    <property type="match status" value="1"/>
</dbReference>
<proteinExistence type="predicted"/>
<feature type="domain" description="Mannosylglycerate hydrolase MGH1-like glycoside hydrolase" evidence="2">
    <location>
        <begin position="426"/>
        <end position="530"/>
    </location>
</feature>
<evidence type="ECO:0000259" key="2">
    <source>
        <dbReference type="Pfam" id="PF22422"/>
    </source>
</evidence>
<feature type="domain" description="Mannosylglycerate hydrolase MGH1-like glycoside hydrolase" evidence="2">
    <location>
        <begin position="702"/>
        <end position="869"/>
    </location>
</feature>
<dbReference type="InterPro" id="IPR004888">
    <property type="entry name" value="Glycoside_hydrolase_63"/>
</dbReference>
<gene>
    <name evidence="3" type="ORF">ACFPIH_25500</name>
</gene>
<dbReference type="PANTHER" id="PTHR10412">
    <property type="entry name" value="MANNOSYL-OLIGOSACCHARIDE GLUCOSIDASE"/>
    <property type="match status" value="1"/>
</dbReference>
<dbReference type="InterPro" id="IPR012341">
    <property type="entry name" value="6hp_glycosidase-like_sf"/>
</dbReference>
<dbReference type="PANTHER" id="PTHR10412:SF10">
    <property type="entry name" value="GLYCOSYL HYDROLASE FAMILY 63 C-TERMINAL DOMAIN-CONTAINING PROTEIN"/>
    <property type="match status" value="1"/>
</dbReference>
<evidence type="ECO:0000313" key="3">
    <source>
        <dbReference type="EMBL" id="MFC4502828.1"/>
    </source>
</evidence>
<keyword evidence="4" id="KW-1185">Reference proteome</keyword>
<dbReference type="InterPro" id="IPR008928">
    <property type="entry name" value="6-hairpin_glycosidase_sf"/>
</dbReference>
<comment type="caution">
    <text evidence="3">The sequence shown here is derived from an EMBL/GenBank/DDBJ whole genome shotgun (WGS) entry which is preliminary data.</text>
</comment>
<evidence type="ECO:0000256" key="1">
    <source>
        <dbReference type="SAM" id="MobiDB-lite"/>
    </source>
</evidence>
<dbReference type="Pfam" id="PF22422">
    <property type="entry name" value="MGH1-like_GH"/>
    <property type="match status" value="2"/>
</dbReference>
<dbReference type="Gene3D" id="1.50.10.10">
    <property type="match status" value="2"/>
</dbReference>